<comment type="caution">
    <text evidence="5">Lacks conserved residue(s) required for the propagation of feature annotation.</text>
</comment>
<accession>A0A1F6GKD1</accession>
<dbReference type="Gene3D" id="3.90.1300.10">
    <property type="entry name" value="Amidase signature (AS) domain"/>
    <property type="match status" value="1"/>
</dbReference>
<dbReference type="GO" id="GO:0005524">
    <property type="term" value="F:ATP binding"/>
    <property type="evidence" value="ECO:0007669"/>
    <property type="project" value="UniProtKB-KW"/>
</dbReference>
<dbReference type="GO" id="GO:0006412">
    <property type="term" value="P:translation"/>
    <property type="evidence" value="ECO:0007669"/>
    <property type="project" value="UniProtKB-UniRule"/>
</dbReference>
<name>A0A1F6GKD1_9BACT</name>
<dbReference type="AlphaFoldDB" id="A0A1F6GKD1"/>
<dbReference type="EMBL" id="MFMY01000054">
    <property type="protein sequence ID" value="OGG98575.1"/>
    <property type="molecule type" value="Genomic_DNA"/>
</dbReference>
<keyword evidence="3 5" id="KW-0067">ATP-binding</keyword>
<evidence type="ECO:0000256" key="3">
    <source>
        <dbReference type="ARBA" id="ARBA00022840"/>
    </source>
</evidence>
<dbReference type="GO" id="GO:0016740">
    <property type="term" value="F:transferase activity"/>
    <property type="evidence" value="ECO:0007669"/>
    <property type="project" value="UniProtKB-KW"/>
</dbReference>
<evidence type="ECO:0000259" key="6">
    <source>
        <dbReference type="Pfam" id="PF01425"/>
    </source>
</evidence>
<protein>
    <recommendedName>
        <fullName evidence="5">Glutamyl-tRNA(Gln) amidotransferase subunit A</fullName>
        <shortName evidence="5">Glu-ADT subunit A</shortName>
        <ecNumber evidence="5">6.3.5.7</ecNumber>
    </recommendedName>
</protein>
<dbReference type="InterPro" id="IPR000120">
    <property type="entry name" value="Amidase"/>
</dbReference>
<feature type="active site" description="Charge relay system" evidence="5">
    <location>
        <position position="80"/>
    </location>
</feature>
<comment type="catalytic activity">
    <reaction evidence="5">
        <text>L-glutamyl-tRNA(Gln) + L-glutamine + ATP + H2O = L-glutaminyl-tRNA(Gln) + L-glutamate + ADP + phosphate + H(+)</text>
        <dbReference type="Rhea" id="RHEA:17521"/>
        <dbReference type="Rhea" id="RHEA-COMP:9681"/>
        <dbReference type="Rhea" id="RHEA-COMP:9684"/>
        <dbReference type="ChEBI" id="CHEBI:15377"/>
        <dbReference type="ChEBI" id="CHEBI:15378"/>
        <dbReference type="ChEBI" id="CHEBI:29985"/>
        <dbReference type="ChEBI" id="CHEBI:30616"/>
        <dbReference type="ChEBI" id="CHEBI:43474"/>
        <dbReference type="ChEBI" id="CHEBI:58359"/>
        <dbReference type="ChEBI" id="CHEBI:78520"/>
        <dbReference type="ChEBI" id="CHEBI:78521"/>
        <dbReference type="ChEBI" id="CHEBI:456216"/>
        <dbReference type="EC" id="6.3.5.7"/>
    </reaction>
</comment>
<dbReference type="PANTHER" id="PTHR11895:SF151">
    <property type="entry name" value="GLUTAMYL-TRNA(GLN) AMIDOTRANSFERASE SUBUNIT A"/>
    <property type="match status" value="1"/>
</dbReference>
<keyword evidence="2 5" id="KW-0547">Nucleotide-binding</keyword>
<comment type="function">
    <text evidence="5">Allows the formation of correctly charged Gln-tRNA(Gln) through the transamidation of misacylated Glu-tRNA(Gln) in organisms which lack glutaminyl-tRNA synthetase. The reaction takes place in the presence of glutamine and ATP through an activated gamma-phospho-Glu-tRNA(Gln).</text>
</comment>
<dbReference type="InterPro" id="IPR004412">
    <property type="entry name" value="GatA"/>
</dbReference>
<evidence type="ECO:0000256" key="2">
    <source>
        <dbReference type="ARBA" id="ARBA00022741"/>
    </source>
</evidence>
<proteinExistence type="inferred from homology"/>
<organism evidence="7 8">
    <name type="scientific">Candidatus Kuenenbacteria bacterium RIFCSPHIGHO2_12_FULL_42_14</name>
    <dbReference type="NCBI Taxonomy" id="1798563"/>
    <lineage>
        <taxon>Bacteria</taxon>
        <taxon>Candidatus Kueneniibacteriota</taxon>
    </lineage>
</organism>
<keyword evidence="1 5" id="KW-0436">Ligase</keyword>
<keyword evidence="4 5" id="KW-0648">Protein biosynthesis</keyword>
<dbReference type="EC" id="6.3.5.7" evidence="5"/>
<comment type="caution">
    <text evidence="7">The sequence shown here is derived from an EMBL/GenBank/DDBJ whole genome shotgun (WGS) entry which is preliminary data.</text>
</comment>
<dbReference type="PANTHER" id="PTHR11895">
    <property type="entry name" value="TRANSAMIDASE"/>
    <property type="match status" value="1"/>
</dbReference>
<comment type="similarity">
    <text evidence="5">Belongs to the amidase family. GatA subfamily.</text>
</comment>
<evidence type="ECO:0000313" key="8">
    <source>
        <dbReference type="Proteomes" id="UP000176968"/>
    </source>
</evidence>
<evidence type="ECO:0000256" key="5">
    <source>
        <dbReference type="HAMAP-Rule" id="MF_00120"/>
    </source>
</evidence>
<dbReference type="NCBIfam" id="TIGR00132">
    <property type="entry name" value="gatA"/>
    <property type="match status" value="1"/>
</dbReference>
<evidence type="ECO:0000256" key="4">
    <source>
        <dbReference type="ARBA" id="ARBA00022917"/>
    </source>
</evidence>
<reference evidence="7 8" key="1">
    <citation type="journal article" date="2016" name="Nat. Commun.">
        <title>Thousands of microbial genomes shed light on interconnected biogeochemical processes in an aquifer system.</title>
        <authorList>
            <person name="Anantharaman K."/>
            <person name="Brown C.T."/>
            <person name="Hug L.A."/>
            <person name="Sharon I."/>
            <person name="Castelle C.J."/>
            <person name="Probst A.J."/>
            <person name="Thomas B.C."/>
            <person name="Singh A."/>
            <person name="Wilkins M.J."/>
            <person name="Karaoz U."/>
            <person name="Brodie E.L."/>
            <person name="Williams K.H."/>
            <person name="Hubbard S.S."/>
            <person name="Banfield J.F."/>
        </authorList>
    </citation>
    <scope>NUCLEOTIDE SEQUENCE [LARGE SCALE GENOMIC DNA]</scope>
</reference>
<dbReference type="SUPFAM" id="SSF75304">
    <property type="entry name" value="Amidase signature (AS) enzymes"/>
    <property type="match status" value="1"/>
</dbReference>
<keyword evidence="7" id="KW-0808">Transferase</keyword>
<dbReference type="InterPro" id="IPR023631">
    <property type="entry name" value="Amidase_dom"/>
</dbReference>
<sequence>MTELNQLTIEQACVGLRQKEFSSAELVSACLKKIKQVDDELKSFISVFPEHALAAAKKIDQAIAKGDELGPLAGVPYAAKDNFCTKGLKTTAASKILENYLPPYESTTTERLAKAGAVLIGKTNLDEFAMGSSTENSAFFTTKNPHDYSRVAGGTSGGSAAAVAADEVVYALGTDTGGSVRQPAGFCGVVGLKPTYGRTSRAGVIAMASSLDTISHLTKTVADAALVLQALAGRDDHDSTSSNLALDDYSAAMKKSVKGLKVGLPKEYFEVEGMDPEVKKVILSAVKKIEELTETPAVPINLMAPDYALACYYLIMPAEASANLARYDGIKYGLSLVGNDLLDSYLKTRGQGFGPEVKRRIVLGTFALSHGYYDAYYKKACQARALIKKDFAKAFSEVEIILSPVAPTVAFKIGEKSQDPLSLYLADIFTVPMSLAGVPSLSVPCGLVRDLPVGLQMVGKWFDEKTILRLGHHYEQSRK</sequence>
<dbReference type="HAMAP" id="MF_00120">
    <property type="entry name" value="GatA"/>
    <property type="match status" value="1"/>
</dbReference>
<dbReference type="GO" id="GO:0030956">
    <property type="term" value="C:glutamyl-tRNA(Gln) amidotransferase complex"/>
    <property type="evidence" value="ECO:0007669"/>
    <property type="project" value="InterPro"/>
</dbReference>
<dbReference type="InterPro" id="IPR036928">
    <property type="entry name" value="AS_sf"/>
</dbReference>
<evidence type="ECO:0000313" key="7">
    <source>
        <dbReference type="EMBL" id="OGG98575.1"/>
    </source>
</evidence>
<feature type="domain" description="Amidase" evidence="6">
    <location>
        <begin position="25"/>
        <end position="468"/>
    </location>
</feature>
<feature type="active site" description="Acyl-ester intermediate" evidence="5">
    <location>
        <position position="179"/>
    </location>
</feature>
<dbReference type="Pfam" id="PF01425">
    <property type="entry name" value="Amidase"/>
    <property type="match status" value="1"/>
</dbReference>
<comment type="subunit">
    <text evidence="5">Heterotrimer of A, B and C subunits.</text>
</comment>
<evidence type="ECO:0000256" key="1">
    <source>
        <dbReference type="ARBA" id="ARBA00022598"/>
    </source>
</evidence>
<dbReference type="Proteomes" id="UP000176968">
    <property type="component" value="Unassembled WGS sequence"/>
</dbReference>
<gene>
    <name evidence="5 7" type="primary">gatA</name>
    <name evidence="7" type="ORF">A3E04_00690</name>
</gene>
<dbReference type="GO" id="GO:0050567">
    <property type="term" value="F:glutaminyl-tRNA synthase (glutamine-hydrolyzing) activity"/>
    <property type="evidence" value="ECO:0007669"/>
    <property type="project" value="UniProtKB-UniRule"/>
</dbReference>